<dbReference type="SUPFAM" id="SSF55816">
    <property type="entry name" value="5'-nucleotidase (syn. UDP-sugar hydrolase), C-terminal domain"/>
    <property type="match status" value="1"/>
</dbReference>
<dbReference type="InterPro" id="IPR004843">
    <property type="entry name" value="Calcineurin-like_PHP"/>
</dbReference>
<name>A0A921TBB2_9RHOB</name>
<dbReference type="GO" id="GO:0009166">
    <property type="term" value="P:nucleotide catabolic process"/>
    <property type="evidence" value="ECO:0007669"/>
    <property type="project" value="InterPro"/>
</dbReference>
<reference evidence="5" key="1">
    <citation type="submission" date="2013-03" db="EMBL/GenBank/DDBJ databases">
        <title>Genome Sequence of the Profundibacterium mesophilum strain KAUST100406-0324T from Red Sea, a novel genus in the family Rhodobacteraceae.</title>
        <authorList>
            <person name="Essack M."/>
            <person name="Alam I."/>
            <person name="Lafi F."/>
            <person name="Alawi W."/>
            <person name="Kamanu F."/>
            <person name="Al-Suwailem A."/>
            <person name="Lee O.O."/>
            <person name="Xu Y."/>
            <person name="Bajic V."/>
            <person name="Qian P.-Y."/>
            <person name="Archer J."/>
        </authorList>
    </citation>
    <scope>NUCLEOTIDE SEQUENCE</scope>
    <source>
        <strain evidence="5">KAUST100406-0324</strain>
    </source>
</reference>
<keyword evidence="2" id="KW-0547">Nucleotide-binding</keyword>
<dbReference type="InterPro" id="IPR041829">
    <property type="entry name" value="SoxB_N"/>
</dbReference>
<dbReference type="InterPro" id="IPR008334">
    <property type="entry name" value="5'-Nucleotdase_C"/>
</dbReference>
<dbReference type="Gene3D" id="3.60.21.10">
    <property type="match status" value="1"/>
</dbReference>
<evidence type="ECO:0000259" key="3">
    <source>
        <dbReference type="Pfam" id="PF00149"/>
    </source>
</evidence>
<evidence type="ECO:0000259" key="4">
    <source>
        <dbReference type="Pfam" id="PF02872"/>
    </source>
</evidence>
<dbReference type="Proteomes" id="UP000698242">
    <property type="component" value="Unassembled WGS sequence"/>
</dbReference>
<comment type="caution">
    <text evidence="5">The sequence shown here is derived from an EMBL/GenBank/DDBJ whole genome shotgun (WGS) entry which is preliminary data.</text>
</comment>
<dbReference type="PANTHER" id="PTHR11575">
    <property type="entry name" value="5'-NUCLEOTIDASE-RELATED"/>
    <property type="match status" value="1"/>
</dbReference>
<sequence>MIARRHFLQAGLATSALWGTSGFGNWSRLAARQRLGQEDLIGTGGPGNVTLIHITDIHAQTQPIWFREPEINLGVGDALGLVPHVTGAAFRKLYGIADGAPLDYALTYDDFVALGREYGRMGGLDRIATVLKAIRAERPDALLLDGGDTWQGSLPALRTQGTDMVRLFNALGTDAMTSHWEFTLGIDRVNEILETELDPAFLGANIFDATWDEPAFEPYKMFERGGTSIAVIGQAFPYLPIANPNWMFPDLSFGVRQERMAEMVQEVREAGAQIVVVLSHNGFDVDRKMAAQVPGIDVILTGHTHDALPEPVLVGKTHLIASGSHGKFISRVDLDVQDGALKGLTHRLIPIFSDVIAPDPEMTALVEETRAPFKDEMAEVLGTTDSLLYRRGNFNGTWDDLICNALIEEREADIALSPGFRWGASLMPGQEITREDVFNATAMSYPEAYRSEMTGETLKLILEDVADNLFNPDPYYQQGGDMVRVGGMGYRIDIARPQGSRITEMTLLSSGTAIDPASSYVVAGWASVTEGTQGPPIWDVVESHIRKQGTVSIDPNTSVDVVAR</sequence>
<evidence type="ECO:0000256" key="2">
    <source>
        <dbReference type="RuleBase" id="RU362119"/>
    </source>
</evidence>
<organism evidence="5 6">
    <name type="scientific">Profundibacterium mesophilum KAUST100406-0324</name>
    <dbReference type="NCBI Taxonomy" id="1037889"/>
    <lineage>
        <taxon>Bacteria</taxon>
        <taxon>Pseudomonadati</taxon>
        <taxon>Pseudomonadota</taxon>
        <taxon>Alphaproteobacteria</taxon>
        <taxon>Rhodobacterales</taxon>
        <taxon>Roseobacteraceae</taxon>
        <taxon>Profundibacterium</taxon>
    </lineage>
</organism>
<dbReference type="GO" id="GO:0030288">
    <property type="term" value="C:outer membrane-bounded periplasmic space"/>
    <property type="evidence" value="ECO:0007669"/>
    <property type="project" value="TreeGrafter"/>
</dbReference>
<dbReference type="Gene3D" id="6.10.140.570">
    <property type="match status" value="1"/>
</dbReference>
<evidence type="ECO:0000313" key="5">
    <source>
        <dbReference type="EMBL" id="KAF0675270.1"/>
    </source>
</evidence>
<dbReference type="RefSeq" id="WP_159965934.1">
    <property type="nucleotide sequence ID" value="NZ_APKE01000027.1"/>
</dbReference>
<proteinExistence type="inferred from homology"/>
<dbReference type="InterPro" id="IPR036907">
    <property type="entry name" value="5'-Nucleotdase_C_sf"/>
</dbReference>
<dbReference type="PRINTS" id="PR01607">
    <property type="entry name" value="APYRASEFAMLY"/>
</dbReference>
<dbReference type="CDD" id="cd07411">
    <property type="entry name" value="MPP_SoxB_N"/>
    <property type="match status" value="1"/>
</dbReference>
<dbReference type="EMBL" id="APKE01000027">
    <property type="protein sequence ID" value="KAF0675270.1"/>
    <property type="molecule type" value="Genomic_DNA"/>
</dbReference>
<feature type="domain" description="5'-Nucleotidase C-terminal" evidence="4">
    <location>
        <begin position="397"/>
        <end position="534"/>
    </location>
</feature>
<dbReference type="SUPFAM" id="SSF56300">
    <property type="entry name" value="Metallo-dependent phosphatases"/>
    <property type="match status" value="1"/>
</dbReference>
<dbReference type="PANTHER" id="PTHR11575:SF42">
    <property type="entry name" value="SULFUR OXIDATION PROTEIN SOXB"/>
    <property type="match status" value="1"/>
</dbReference>
<dbReference type="OrthoDB" id="5469761at2"/>
<evidence type="ECO:0000313" key="6">
    <source>
        <dbReference type="Proteomes" id="UP000698242"/>
    </source>
</evidence>
<dbReference type="GO" id="GO:0000166">
    <property type="term" value="F:nucleotide binding"/>
    <property type="evidence" value="ECO:0007669"/>
    <property type="project" value="UniProtKB-KW"/>
</dbReference>
<dbReference type="Pfam" id="PF02872">
    <property type="entry name" value="5_nucleotid_C"/>
    <property type="match status" value="1"/>
</dbReference>
<dbReference type="NCBIfam" id="TIGR04486">
    <property type="entry name" value="thiosulf_SoxB"/>
    <property type="match status" value="1"/>
</dbReference>
<dbReference type="AlphaFoldDB" id="A0A921TBB2"/>
<evidence type="ECO:0000256" key="1">
    <source>
        <dbReference type="ARBA" id="ARBA00022729"/>
    </source>
</evidence>
<dbReference type="EC" id="3.1.3.5" evidence="5"/>
<dbReference type="InterPro" id="IPR030998">
    <property type="entry name" value="Thiosulf_SoxB"/>
</dbReference>
<keyword evidence="2 5" id="KW-0378">Hydrolase</keyword>
<protein>
    <submittedName>
        <fullName evidence="5">SoxB protein</fullName>
        <ecNumber evidence="5">3.1.3.5</ecNumber>
    </submittedName>
</protein>
<dbReference type="Gene3D" id="3.90.780.10">
    <property type="entry name" value="5'-Nucleotidase, C-terminal domain"/>
    <property type="match status" value="1"/>
</dbReference>
<comment type="similarity">
    <text evidence="2">Belongs to the 5'-nucleotidase family.</text>
</comment>
<feature type="domain" description="Calcineurin-like phosphoesterase" evidence="3">
    <location>
        <begin position="50"/>
        <end position="306"/>
    </location>
</feature>
<dbReference type="Pfam" id="PF00149">
    <property type="entry name" value="Metallophos"/>
    <property type="match status" value="1"/>
</dbReference>
<keyword evidence="1" id="KW-0732">Signal</keyword>
<accession>A0A921TBB2</accession>
<gene>
    <name evidence="5" type="ORF">PMES_02391</name>
</gene>
<dbReference type="InterPro" id="IPR029052">
    <property type="entry name" value="Metallo-depent_PP-like"/>
</dbReference>
<dbReference type="GO" id="GO:0008253">
    <property type="term" value="F:5'-nucleotidase activity"/>
    <property type="evidence" value="ECO:0007669"/>
    <property type="project" value="UniProtKB-EC"/>
</dbReference>
<dbReference type="InterPro" id="IPR006179">
    <property type="entry name" value="5_nucleotidase/apyrase"/>
</dbReference>
<keyword evidence="6" id="KW-1185">Reference proteome</keyword>